<accession>I2CBJ8</accession>
<name>I2CBJ8_BACAY</name>
<dbReference type="InterPro" id="IPR035218">
    <property type="entry name" value="DUF5327"/>
</dbReference>
<dbReference type="EMBL" id="CP003332">
    <property type="protein sequence ID" value="AFJ64022.1"/>
    <property type="molecule type" value="Genomic_DNA"/>
</dbReference>
<evidence type="ECO:0008006" key="4">
    <source>
        <dbReference type="Google" id="ProtNLM"/>
    </source>
</evidence>
<feature type="region of interest" description="Disordered" evidence="1">
    <location>
        <begin position="109"/>
        <end position="168"/>
    </location>
</feature>
<evidence type="ECO:0000313" key="3">
    <source>
        <dbReference type="Proteomes" id="UP000002878"/>
    </source>
</evidence>
<sequence length="168" mass="18498">MHPRPAAINVFFEALPPGGSVFLDVPGGMPSEKITNSILRFTQKFDKMQEEDKLLLEDLLMNIHISALIQKMEEELRQAKTATRTEEVKMHAAAIRSLCDVVLGTQTHTAPAPVQNPIPKAAPKPSASPSTDPLLLEKMMGSAGLNQYQKKAKDEREEDGNGDSIFDF</sequence>
<dbReference type="HOGENOM" id="CLU_134235_0_0_9"/>
<reference evidence="2 3" key="1">
    <citation type="journal article" date="2012" name="J. Biotechnol.">
        <title>Genome sequence of the plant growth promoting strain Bacillus amyloliquefaciens subsp. plantarum B9601-Y2 and expression of mersacidin and other secondary metabolites.</title>
        <authorList>
            <person name="He P."/>
            <person name="Hao K."/>
            <person name="Blom J."/>
            <person name="Ruckert C."/>
            <person name="Vater J."/>
            <person name="Mao Z."/>
            <person name="Wu Y."/>
            <person name="Hou M."/>
            <person name="He P."/>
            <person name="He Y."/>
            <person name="Borriss R."/>
        </authorList>
    </citation>
    <scope>NUCLEOTIDE SEQUENCE [LARGE SCALE GENOMIC DNA]</scope>
    <source>
        <strain evidence="2">Y2</strain>
    </source>
</reference>
<dbReference type="Proteomes" id="UP000002878">
    <property type="component" value="Chromosome"/>
</dbReference>
<dbReference type="AlphaFoldDB" id="I2CBJ8"/>
<evidence type="ECO:0000256" key="1">
    <source>
        <dbReference type="SAM" id="MobiDB-lite"/>
    </source>
</evidence>
<organism evidence="2 3">
    <name type="scientific">Bacillus amyloliquefaciens (strain Y2)</name>
    <name type="common">Bacillus amyloliquefaciens subsp. plantarum (strain B9601-Y2)</name>
    <dbReference type="NCBI Taxonomy" id="1155777"/>
    <lineage>
        <taxon>Bacteria</taxon>
        <taxon>Bacillati</taxon>
        <taxon>Bacillota</taxon>
        <taxon>Bacilli</taxon>
        <taxon>Bacillales</taxon>
        <taxon>Bacillaceae</taxon>
        <taxon>Bacillus</taxon>
        <taxon>Bacillus amyloliquefaciens group</taxon>
    </lineage>
</organism>
<proteinExistence type="predicted"/>
<dbReference type="PATRIC" id="fig|1126211.3.peg.3978"/>
<gene>
    <name evidence="2" type="ORF">MUS_4183</name>
</gene>
<dbReference type="Pfam" id="PF17261">
    <property type="entry name" value="DUF5327"/>
    <property type="match status" value="1"/>
</dbReference>
<dbReference type="KEGG" id="bqy:MUS_4183"/>
<protein>
    <recommendedName>
        <fullName evidence="4">YwdI family protein</fullName>
    </recommendedName>
</protein>
<evidence type="ECO:0000313" key="2">
    <source>
        <dbReference type="EMBL" id="AFJ64022.1"/>
    </source>
</evidence>